<proteinExistence type="predicted"/>
<dbReference type="RefSeq" id="WP_163949027.1">
    <property type="nucleotide sequence ID" value="NZ_JAAFZH010000005.1"/>
</dbReference>
<sequence length="169" mass="18531">MAITTHFALILALLCSFLVPYTPKPAQPVKPTYITTPTGYLMVLRQGDDVLANLKQVAIQEKIPSASFTGFGFVHPTFGFWNAQKKDYDPKSFRDTEMVSMTGSIAWKENQPALHVHAAVSDKNFNTFGGHVLALEVGTGSVEITITVHKKRLTRIVDKPTGATVLSLD</sequence>
<dbReference type="EMBL" id="JAAFZH010000005">
    <property type="protein sequence ID" value="NDU95947.1"/>
    <property type="molecule type" value="Genomic_DNA"/>
</dbReference>
<dbReference type="PROSITE" id="PS51742">
    <property type="entry name" value="PPC"/>
    <property type="match status" value="1"/>
</dbReference>
<evidence type="ECO:0000313" key="4">
    <source>
        <dbReference type="Proteomes" id="UP000474175"/>
    </source>
</evidence>
<comment type="caution">
    <text evidence="3">The sequence shown here is derived from an EMBL/GenBank/DDBJ whole genome shotgun (WGS) entry which is preliminary data.</text>
</comment>
<dbReference type="InterPro" id="IPR005175">
    <property type="entry name" value="PPC_dom"/>
</dbReference>
<keyword evidence="3" id="KW-0238">DNA-binding</keyword>
<protein>
    <submittedName>
        <fullName evidence="3">DNA-binding protein</fullName>
    </submittedName>
</protein>
<dbReference type="PANTHER" id="PTHR34988:SF1">
    <property type="entry name" value="DNA-BINDING PROTEIN"/>
    <property type="match status" value="1"/>
</dbReference>
<name>A0A6L9L902_9BACT</name>
<dbReference type="CDD" id="cd11378">
    <property type="entry name" value="DUF296"/>
    <property type="match status" value="1"/>
</dbReference>
<gene>
    <name evidence="3" type="ORF">GK108_13780</name>
</gene>
<keyword evidence="1" id="KW-0732">Signal</keyword>
<evidence type="ECO:0000259" key="2">
    <source>
        <dbReference type="PROSITE" id="PS51742"/>
    </source>
</evidence>
<dbReference type="Pfam" id="PF03479">
    <property type="entry name" value="PCC"/>
    <property type="match status" value="1"/>
</dbReference>
<dbReference type="SUPFAM" id="SSF117856">
    <property type="entry name" value="AF0104/ALDC/Ptd012-like"/>
    <property type="match status" value="1"/>
</dbReference>
<feature type="chain" id="PRO_5026782460" evidence="1">
    <location>
        <begin position="27"/>
        <end position="169"/>
    </location>
</feature>
<dbReference type="Proteomes" id="UP000474175">
    <property type="component" value="Unassembled WGS sequence"/>
</dbReference>
<evidence type="ECO:0000313" key="3">
    <source>
        <dbReference type="EMBL" id="NDU95947.1"/>
    </source>
</evidence>
<dbReference type="AlphaFoldDB" id="A0A6L9L902"/>
<dbReference type="PANTHER" id="PTHR34988">
    <property type="entry name" value="PROTEIN, PUTATIVE-RELATED"/>
    <property type="match status" value="1"/>
</dbReference>
<reference evidence="3 4" key="1">
    <citation type="submission" date="2020-02" db="EMBL/GenBank/DDBJ databases">
        <title>Draft genome sequence of two Spirosoma agri KCTC 52727 and Spirosoma terrae KCTC 52035.</title>
        <authorList>
            <person name="Rojas J."/>
            <person name="Ambika Manirajan B."/>
            <person name="Suarez C."/>
            <person name="Ratering S."/>
            <person name="Schnell S."/>
        </authorList>
    </citation>
    <scope>NUCLEOTIDE SEQUENCE [LARGE SCALE GENOMIC DNA]</scope>
    <source>
        <strain evidence="3 4">KCTC 52035</strain>
    </source>
</reference>
<dbReference type="Gene3D" id="3.30.1330.80">
    <property type="entry name" value="Hypothetical protein, similar to alpha- acetolactate decarboxylase, domain 2"/>
    <property type="match status" value="1"/>
</dbReference>
<keyword evidence="4" id="KW-1185">Reference proteome</keyword>
<feature type="signal peptide" evidence="1">
    <location>
        <begin position="1"/>
        <end position="26"/>
    </location>
</feature>
<organism evidence="3 4">
    <name type="scientific">Spirosoma terrae</name>
    <dbReference type="NCBI Taxonomy" id="1968276"/>
    <lineage>
        <taxon>Bacteria</taxon>
        <taxon>Pseudomonadati</taxon>
        <taxon>Bacteroidota</taxon>
        <taxon>Cytophagia</taxon>
        <taxon>Cytophagales</taxon>
        <taxon>Cytophagaceae</taxon>
        <taxon>Spirosoma</taxon>
    </lineage>
</organism>
<accession>A0A6L9L902</accession>
<dbReference type="GO" id="GO:0003677">
    <property type="term" value="F:DNA binding"/>
    <property type="evidence" value="ECO:0007669"/>
    <property type="project" value="UniProtKB-KW"/>
</dbReference>
<evidence type="ECO:0000256" key="1">
    <source>
        <dbReference type="SAM" id="SignalP"/>
    </source>
</evidence>
<feature type="domain" description="PPC" evidence="2">
    <location>
        <begin position="34"/>
        <end position="169"/>
    </location>
</feature>